<dbReference type="InterPro" id="IPR005674">
    <property type="entry name" value="CocE/Ser_esterase"/>
</dbReference>
<dbReference type="Pfam" id="PF08530">
    <property type="entry name" value="PepX_C"/>
    <property type="match status" value="1"/>
</dbReference>
<gene>
    <name evidence="3" type="ORF">MSAN_01155200</name>
</gene>
<proteinExistence type="predicted"/>
<dbReference type="OrthoDB" id="2911580at2759"/>
<dbReference type="InterPro" id="IPR008979">
    <property type="entry name" value="Galactose-bd-like_sf"/>
</dbReference>
<reference evidence="3" key="1">
    <citation type="submission" date="2020-05" db="EMBL/GenBank/DDBJ databases">
        <title>Mycena genomes resolve the evolution of fungal bioluminescence.</title>
        <authorList>
            <person name="Tsai I.J."/>
        </authorList>
    </citation>
    <scope>NUCLEOTIDE SEQUENCE</scope>
    <source>
        <strain evidence="3">160909Yilan</strain>
    </source>
</reference>
<dbReference type="AlphaFoldDB" id="A0A8H6YM45"/>
<dbReference type="InterPro" id="IPR013736">
    <property type="entry name" value="Xaa-Pro_dipept_C"/>
</dbReference>
<dbReference type="InterPro" id="IPR000383">
    <property type="entry name" value="Xaa-Pro-like_dom"/>
</dbReference>
<evidence type="ECO:0000313" key="3">
    <source>
        <dbReference type="EMBL" id="KAF7361231.1"/>
    </source>
</evidence>
<dbReference type="Gene3D" id="2.60.120.260">
    <property type="entry name" value="Galactose-binding domain-like"/>
    <property type="match status" value="1"/>
</dbReference>
<dbReference type="Gene3D" id="3.40.50.1820">
    <property type="entry name" value="alpha/beta hydrolase"/>
    <property type="match status" value="2"/>
</dbReference>
<sequence>MAAKPLSQGWFDWIIHRFVGWRAGLPVPSSSYTVQTVKIPLAGDDNIQLVADLYQPTHGKPPSGTILIQCPYGRGLPLSLNLRIWACYGYNVLLVSTRSTFGSSGALDPARTDSIDGPRVVEWMRAQPWYTGTFATLGPSYLGFTQWALLNADPPLEDMVAAIISVGPQDFSELLWGTGALWLPLVDWAQSMAQQRYGSMLGMLWASMTGGGGDRLMSVKKSLPFVEGARAELGDRASWLYELINRSDTASDPHYHPMKQGGALEKTKVPILLVSGWYDICTMQTMAAYQRLQERNCTVALTRKYLAKRTMGDIRPSPVRINITGTNEWRWLPVYPPPTSSLELFLDPKGALSWTQLVTPEKTQFTFDPHSPTPSIGGPFLMDGGSVDDSVLAKRPDVLSFTSPPLTDDIEVLGTPSIVLLHSSDTPHVDLFVRLSEVAAGGRTSRNLCEVYKRLDPGRAHTPGAPIKVELALSDCAHRFKKGTQIRVVVAGGCFPLYSFNLGSGEPQGTGTTVRSAVHGVHCGGGRRVEACVTRGVKTDTYDDAFHVSSVVSYYSIIYSLPL</sequence>
<dbReference type="SMART" id="SM00939">
    <property type="entry name" value="PepX_C"/>
    <property type="match status" value="1"/>
</dbReference>
<dbReference type="Pfam" id="PF02129">
    <property type="entry name" value="Peptidase_S15"/>
    <property type="match status" value="1"/>
</dbReference>
<evidence type="ECO:0000256" key="1">
    <source>
        <dbReference type="ARBA" id="ARBA00022801"/>
    </source>
</evidence>
<evidence type="ECO:0000313" key="4">
    <source>
        <dbReference type="Proteomes" id="UP000623467"/>
    </source>
</evidence>
<dbReference type="GO" id="GO:0008239">
    <property type="term" value="F:dipeptidyl-peptidase activity"/>
    <property type="evidence" value="ECO:0007669"/>
    <property type="project" value="InterPro"/>
</dbReference>
<accession>A0A8H6YM45</accession>
<organism evidence="3 4">
    <name type="scientific">Mycena sanguinolenta</name>
    <dbReference type="NCBI Taxonomy" id="230812"/>
    <lineage>
        <taxon>Eukaryota</taxon>
        <taxon>Fungi</taxon>
        <taxon>Dikarya</taxon>
        <taxon>Basidiomycota</taxon>
        <taxon>Agaricomycotina</taxon>
        <taxon>Agaricomycetes</taxon>
        <taxon>Agaricomycetidae</taxon>
        <taxon>Agaricales</taxon>
        <taxon>Marasmiineae</taxon>
        <taxon>Mycenaceae</taxon>
        <taxon>Mycena</taxon>
    </lineage>
</organism>
<dbReference type="SUPFAM" id="SSF53474">
    <property type="entry name" value="alpha/beta-Hydrolases"/>
    <property type="match status" value="1"/>
</dbReference>
<evidence type="ECO:0000259" key="2">
    <source>
        <dbReference type="SMART" id="SM00939"/>
    </source>
</evidence>
<dbReference type="Proteomes" id="UP000623467">
    <property type="component" value="Unassembled WGS sequence"/>
</dbReference>
<dbReference type="EMBL" id="JACAZH010000008">
    <property type="protein sequence ID" value="KAF7361231.1"/>
    <property type="molecule type" value="Genomic_DNA"/>
</dbReference>
<dbReference type="NCBIfam" id="TIGR00976">
    <property type="entry name" value="CocE_NonD"/>
    <property type="match status" value="2"/>
</dbReference>
<feature type="domain" description="Xaa-Pro dipeptidyl-peptidase C-terminal" evidence="2">
    <location>
        <begin position="299"/>
        <end position="524"/>
    </location>
</feature>
<dbReference type="InterPro" id="IPR029058">
    <property type="entry name" value="AB_hydrolase_fold"/>
</dbReference>
<keyword evidence="1" id="KW-0378">Hydrolase</keyword>
<keyword evidence="4" id="KW-1185">Reference proteome</keyword>
<name>A0A8H6YM45_9AGAR</name>
<dbReference type="SUPFAM" id="SSF49785">
    <property type="entry name" value="Galactose-binding domain-like"/>
    <property type="match status" value="1"/>
</dbReference>
<protein>
    <submittedName>
        <fullName evidence="3">Cocaine esterase</fullName>
    </submittedName>
</protein>
<comment type="caution">
    <text evidence="3">The sequence shown here is derived from an EMBL/GenBank/DDBJ whole genome shotgun (WGS) entry which is preliminary data.</text>
</comment>